<evidence type="ECO:0008006" key="3">
    <source>
        <dbReference type="Google" id="ProtNLM"/>
    </source>
</evidence>
<dbReference type="RefSeq" id="WP_338601092.1">
    <property type="nucleotide sequence ID" value="NZ_AP028679.1"/>
</dbReference>
<dbReference type="NCBIfam" id="TIGR04076">
    <property type="entry name" value="TIGR04076 family protein"/>
    <property type="match status" value="1"/>
</dbReference>
<dbReference type="AlphaFoldDB" id="A0AAU9F4E8"/>
<name>A0AAU9F4E8_9BACT</name>
<dbReference type="EMBL" id="AP028679">
    <property type="protein sequence ID" value="BEQ15942.1"/>
    <property type="molecule type" value="Genomic_DNA"/>
</dbReference>
<dbReference type="Proteomes" id="UP001366166">
    <property type="component" value="Chromosome"/>
</dbReference>
<protein>
    <recommendedName>
        <fullName evidence="3">TIGR04076 family protein</fullName>
    </recommendedName>
</protein>
<proteinExistence type="predicted"/>
<dbReference type="InterPro" id="IPR023811">
    <property type="entry name" value="CHP04076"/>
</dbReference>
<gene>
    <name evidence="1" type="ORF">FAK_30080</name>
</gene>
<reference evidence="2" key="1">
    <citation type="journal article" date="2023" name="Arch. Microbiol.">
        <title>Desulfoferula mesophilus gen. nov. sp. nov., a mesophilic sulfate-reducing bacterium isolated from a brackish lake sediment.</title>
        <authorList>
            <person name="Watanabe T."/>
            <person name="Yabe T."/>
            <person name="Tsuji J.M."/>
            <person name="Fukui M."/>
        </authorList>
    </citation>
    <scope>NUCLEOTIDE SEQUENCE [LARGE SCALE GENOMIC DNA]</scope>
    <source>
        <strain evidence="2">12FAK</strain>
    </source>
</reference>
<dbReference type="KEGG" id="dmp:FAK_30080"/>
<organism evidence="1 2">
    <name type="scientific">Desulfoferula mesophila</name>
    <dbReference type="NCBI Taxonomy" id="3058419"/>
    <lineage>
        <taxon>Bacteria</taxon>
        <taxon>Pseudomonadati</taxon>
        <taxon>Thermodesulfobacteriota</taxon>
        <taxon>Desulfarculia</taxon>
        <taxon>Desulfarculales</taxon>
        <taxon>Desulfarculaceae</taxon>
        <taxon>Desulfoferula</taxon>
    </lineage>
</organism>
<evidence type="ECO:0000313" key="2">
    <source>
        <dbReference type="Proteomes" id="UP001366166"/>
    </source>
</evidence>
<evidence type="ECO:0000313" key="1">
    <source>
        <dbReference type="EMBL" id="BEQ15942.1"/>
    </source>
</evidence>
<keyword evidence="2" id="KW-1185">Reference proteome</keyword>
<accession>A0AAU9F4E8</accession>
<sequence>MTTYRIEIERILEEGVCPFGYQVGQVFEFPVGPRTETFPSFCGWAYHEMFPVLVALKYGARLPFCRDERAARVTCSDAKNPVVFKVSLVESTVSDGGPKG</sequence>